<comment type="similarity">
    <text evidence="1">Belongs to the LysR transcriptional regulatory family.</text>
</comment>
<keyword evidence="2" id="KW-0805">Transcription regulation</keyword>
<evidence type="ECO:0000256" key="4">
    <source>
        <dbReference type="ARBA" id="ARBA00023159"/>
    </source>
</evidence>
<dbReference type="PANTHER" id="PTHR30346:SF26">
    <property type="entry name" value="HYDROGEN PEROXIDE-INDUCIBLE GENES ACTIVATOR"/>
    <property type="match status" value="1"/>
</dbReference>
<evidence type="ECO:0000259" key="7">
    <source>
        <dbReference type="PROSITE" id="PS50931"/>
    </source>
</evidence>
<dbReference type="InterPro" id="IPR005119">
    <property type="entry name" value="LysR_subst-bd"/>
</dbReference>
<evidence type="ECO:0000256" key="3">
    <source>
        <dbReference type="ARBA" id="ARBA00023125"/>
    </source>
</evidence>
<dbReference type="GO" id="GO:0003700">
    <property type="term" value="F:DNA-binding transcription factor activity"/>
    <property type="evidence" value="ECO:0007669"/>
    <property type="project" value="InterPro"/>
</dbReference>
<dbReference type="FunFam" id="1.10.10.10:FF:000001">
    <property type="entry name" value="LysR family transcriptional regulator"/>
    <property type="match status" value="1"/>
</dbReference>
<dbReference type="Pfam" id="PF03466">
    <property type="entry name" value="LysR_substrate"/>
    <property type="match status" value="1"/>
</dbReference>
<dbReference type="PRINTS" id="PR00039">
    <property type="entry name" value="HTHLYSR"/>
</dbReference>
<dbReference type="AlphaFoldDB" id="A0A1N7EEE0"/>
<dbReference type="STRING" id="1344003.SAMN05445060_1221"/>
<dbReference type="SUPFAM" id="SSF53850">
    <property type="entry name" value="Periplasmic binding protein-like II"/>
    <property type="match status" value="1"/>
</dbReference>
<evidence type="ECO:0000256" key="6">
    <source>
        <dbReference type="ARBA" id="ARBA00040885"/>
    </source>
</evidence>
<evidence type="ECO:0000256" key="5">
    <source>
        <dbReference type="ARBA" id="ARBA00023163"/>
    </source>
</evidence>
<dbReference type="InterPro" id="IPR036390">
    <property type="entry name" value="WH_DNA-bd_sf"/>
</dbReference>
<accession>A0A1N7EEE0</accession>
<dbReference type="EMBL" id="FTNT01000003">
    <property type="protein sequence ID" value="SIR86461.1"/>
    <property type="molecule type" value="Genomic_DNA"/>
</dbReference>
<dbReference type="GO" id="GO:0032993">
    <property type="term" value="C:protein-DNA complex"/>
    <property type="evidence" value="ECO:0007669"/>
    <property type="project" value="TreeGrafter"/>
</dbReference>
<dbReference type="Gene3D" id="1.10.10.10">
    <property type="entry name" value="Winged helix-like DNA-binding domain superfamily/Winged helix DNA-binding domain"/>
    <property type="match status" value="1"/>
</dbReference>
<keyword evidence="3" id="KW-0238">DNA-binding</keyword>
<dbReference type="Proteomes" id="UP000186218">
    <property type="component" value="Unassembled WGS sequence"/>
</dbReference>
<dbReference type="Pfam" id="PF00126">
    <property type="entry name" value="HTH_1"/>
    <property type="match status" value="1"/>
</dbReference>
<protein>
    <recommendedName>
        <fullName evidence="6">Probable hydrogen peroxide-inducible genes activator</fullName>
    </recommendedName>
</protein>
<dbReference type="InterPro" id="IPR000847">
    <property type="entry name" value="LysR_HTH_N"/>
</dbReference>
<organism evidence="8 9">
    <name type="scientific">Williamsia sterculiae</name>
    <dbReference type="NCBI Taxonomy" id="1344003"/>
    <lineage>
        <taxon>Bacteria</taxon>
        <taxon>Bacillati</taxon>
        <taxon>Actinomycetota</taxon>
        <taxon>Actinomycetes</taxon>
        <taxon>Mycobacteriales</taxon>
        <taxon>Nocardiaceae</taxon>
        <taxon>Williamsia</taxon>
    </lineage>
</organism>
<keyword evidence="9" id="KW-1185">Reference proteome</keyword>
<dbReference type="SUPFAM" id="SSF46785">
    <property type="entry name" value="Winged helix' DNA-binding domain"/>
    <property type="match status" value="1"/>
</dbReference>
<dbReference type="GO" id="GO:0003677">
    <property type="term" value="F:DNA binding"/>
    <property type="evidence" value="ECO:0007669"/>
    <property type="project" value="UniProtKB-KW"/>
</dbReference>
<gene>
    <name evidence="8" type="ORF">SAMN05445060_1221</name>
</gene>
<keyword evidence="4" id="KW-0010">Activator</keyword>
<proteinExistence type="inferred from homology"/>
<name>A0A1N7EEE0_9NOCA</name>
<evidence type="ECO:0000313" key="9">
    <source>
        <dbReference type="Proteomes" id="UP000186218"/>
    </source>
</evidence>
<dbReference type="CDD" id="cd08411">
    <property type="entry name" value="PBP2_OxyR"/>
    <property type="match status" value="1"/>
</dbReference>
<dbReference type="PROSITE" id="PS50931">
    <property type="entry name" value="HTH_LYSR"/>
    <property type="match status" value="1"/>
</dbReference>
<sequence length="342" mass="35820">MCTIVPKTNQKRNVMTRTILIGMSNRSYRPTVVGLRAFVEVARKRHFGTAAASLGVSQPSLSQALAAMEEGFGVKLVERNTRSVMVTVEGAELLPKAMSALDAIDEFTAAATGIGDPLAGTIRLGIIPTVAPYVLPLLLRGLARELPDLVLQVVEDQTARLLTGLTTGSLDVAVMALPADAAGVTEIPMYDEDFVLALPDGHPLGGSADVDPADLSELPLLLLDEGHCLRDQALEVCRLAGVRPDIGHTRAASLATAVQCVEGGLGVTLIPQTAIRTETASGALRTASFAAPAPGRRIGLVHRATSGRDDSYRILARLVAELVAADLPVTVCDRATAELSPG</sequence>
<dbReference type="InterPro" id="IPR036388">
    <property type="entry name" value="WH-like_DNA-bd_sf"/>
</dbReference>
<evidence type="ECO:0000256" key="2">
    <source>
        <dbReference type="ARBA" id="ARBA00023015"/>
    </source>
</evidence>
<evidence type="ECO:0000256" key="1">
    <source>
        <dbReference type="ARBA" id="ARBA00009437"/>
    </source>
</evidence>
<evidence type="ECO:0000313" key="8">
    <source>
        <dbReference type="EMBL" id="SIR86461.1"/>
    </source>
</evidence>
<reference evidence="8 9" key="1">
    <citation type="submission" date="2017-01" db="EMBL/GenBank/DDBJ databases">
        <authorList>
            <person name="Mah S.A."/>
            <person name="Swanson W.J."/>
            <person name="Moy G.W."/>
            <person name="Vacquier V.D."/>
        </authorList>
    </citation>
    <scope>NUCLEOTIDE SEQUENCE [LARGE SCALE GENOMIC DNA]</scope>
    <source>
        <strain evidence="8 9">CPCC 203464</strain>
    </source>
</reference>
<dbReference type="PANTHER" id="PTHR30346">
    <property type="entry name" value="TRANSCRIPTIONAL DUAL REGULATOR HCAR-RELATED"/>
    <property type="match status" value="1"/>
</dbReference>
<feature type="domain" description="HTH lysR-type" evidence="7">
    <location>
        <begin position="35"/>
        <end position="87"/>
    </location>
</feature>
<keyword evidence="5" id="KW-0804">Transcription</keyword>
<dbReference type="Gene3D" id="3.40.190.10">
    <property type="entry name" value="Periplasmic binding protein-like II"/>
    <property type="match status" value="2"/>
</dbReference>